<feature type="repeat" description="WD" evidence="1">
    <location>
        <begin position="554"/>
        <end position="589"/>
    </location>
</feature>
<gene>
    <name evidence="4" type="ORF">ETAA8_16570</name>
</gene>
<dbReference type="SMART" id="SM00320">
    <property type="entry name" value="WD40"/>
    <property type="match status" value="5"/>
</dbReference>
<dbReference type="EMBL" id="CP036274">
    <property type="protein sequence ID" value="QDU26577.1"/>
    <property type="molecule type" value="Genomic_DNA"/>
</dbReference>
<dbReference type="KEGG" id="aagg:ETAA8_16570"/>
<feature type="domain" description="FecR protein" evidence="3">
    <location>
        <begin position="160"/>
        <end position="255"/>
    </location>
</feature>
<dbReference type="Pfam" id="PF00400">
    <property type="entry name" value="WD40"/>
    <property type="match status" value="2"/>
</dbReference>
<dbReference type="InterPro" id="IPR015943">
    <property type="entry name" value="WD40/YVTN_repeat-like_dom_sf"/>
</dbReference>
<keyword evidence="2" id="KW-0812">Transmembrane</keyword>
<dbReference type="AlphaFoldDB" id="A0A517Y8L0"/>
<dbReference type="Gene3D" id="2.60.120.1440">
    <property type="match status" value="1"/>
</dbReference>
<organism evidence="4 5">
    <name type="scientific">Anatilimnocola aggregata</name>
    <dbReference type="NCBI Taxonomy" id="2528021"/>
    <lineage>
        <taxon>Bacteria</taxon>
        <taxon>Pseudomonadati</taxon>
        <taxon>Planctomycetota</taxon>
        <taxon>Planctomycetia</taxon>
        <taxon>Pirellulales</taxon>
        <taxon>Pirellulaceae</taxon>
        <taxon>Anatilimnocola</taxon>
    </lineage>
</organism>
<feature type="transmembrane region" description="Helical" evidence="2">
    <location>
        <begin position="92"/>
        <end position="112"/>
    </location>
</feature>
<proteinExistence type="predicted"/>
<dbReference type="InterPro" id="IPR012373">
    <property type="entry name" value="Ferrdict_sens_TM"/>
</dbReference>
<dbReference type="PANTHER" id="PTHR30273">
    <property type="entry name" value="PERIPLASMIC SIGNAL SENSOR AND SIGMA FACTOR ACTIVATOR FECR-RELATED"/>
    <property type="match status" value="1"/>
</dbReference>
<feature type="repeat" description="WD" evidence="1">
    <location>
        <begin position="512"/>
        <end position="553"/>
    </location>
</feature>
<evidence type="ECO:0000313" key="4">
    <source>
        <dbReference type="EMBL" id="QDU26577.1"/>
    </source>
</evidence>
<dbReference type="GO" id="GO:0016989">
    <property type="term" value="F:sigma factor antagonist activity"/>
    <property type="evidence" value="ECO:0007669"/>
    <property type="project" value="TreeGrafter"/>
</dbReference>
<keyword evidence="2" id="KW-1133">Transmembrane helix</keyword>
<dbReference type="PROSITE" id="PS50082">
    <property type="entry name" value="WD_REPEATS_2"/>
    <property type="match status" value="2"/>
</dbReference>
<dbReference type="OrthoDB" id="257178at2"/>
<accession>A0A517Y8L0</accession>
<evidence type="ECO:0000256" key="1">
    <source>
        <dbReference type="PROSITE-ProRule" id="PRU00221"/>
    </source>
</evidence>
<protein>
    <submittedName>
        <fullName evidence="4">Fec operon regulator FecR</fullName>
    </submittedName>
</protein>
<evidence type="ECO:0000256" key="2">
    <source>
        <dbReference type="SAM" id="Phobius"/>
    </source>
</evidence>
<dbReference type="Pfam" id="PF04773">
    <property type="entry name" value="FecR"/>
    <property type="match status" value="1"/>
</dbReference>
<dbReference type="Proteomes" id="UP000315017">
    <property type="component" value="Chromosome"/>
</dbReference>
<keyword evidence="5" id="KW-1185">Reference proteome</keyword>
<dbReference type="RefSeq" id="WP_145087284.1">
    <property type="nucleotide sequence ID" value="NZ_CP036274.1"/>
</dbReference>
<dbReference type="PANTHER" id="PTHR30273:SF2">
    <property type="entry name" value="PROTEIN FECR"/>
    <property type="match status" value="1"/>
</dbReference>
<sequence>MNEERLQSLIEGLLDERLSASDQEELAARLRTSAEARRLYWELVEQDALLQDVVCESAGRDLARMAANDLSVGQPLGQADIPTSKAAWPLGLWLPAGGILLALVFFLVGNFLQKPSSLRESATMGEPTATLSSLMGEVWLTDARQKSVKAASAQSFYSGDRVHVGEVSAAEVTLADGTRIVLSADSVLQFQRFDELDRTLRLERGSMEVAAAPQSPDRPLVITTEQARLTVLGTEFRLYASDSDSRVELEEGKVQFERQSDGQTVEVAAGQFAVADAAPAKPLAAEPLVSDWRLRQTLQRAGARVAFSHDGAKIATADADRIKLWNVATGELQQMAAKMTRFDCLAFAPSNETLVAIGDSGKVLYWPLGAASPQDREPQPRELKTTTGNLRRCAVSSDGRWFAQTTDADVGHLPIWQVDDAGEISLVRSIPMKMGSVAIAATSQGPRAVASNLNGTTVIWDAETGSELARYRFRSELHVLALSDDGRQLCGYGNATGLLILDTESGEQRTLWPSDSARVNCLRFSRDGRELIAAMADGLVRGWSTGTGEATFVLPTGDARVISLAVSNDGRSLATVADKGLVKLWQREE</sequence>
<evidence type="ECO:0000259" key="3">
    <source>
        <dbReference type="Pfam" id="PF04773"/>
    </source>
</evidence>
<name>A0A517Y8L0_9BACT</name>
<dbReference type="Gene3D" id="2.130.10.10">
    <property type="entry name" value="YVTN repeat-like/Quinoprotein amine dehydrogenase"/>
    <property type="match status" value="2"/>
</dbReference>
<reference evidence="4 5" key="1">
    <citation type="submission" date="2019-02" db="EMBL/GenBank/DDBJ databases">
        <title>Deep-cultivation of Planctomycetes and their phenomic and genomic characterization uncovers novel biology.</title>
        <authorList>
            <person name="Wiegand S."/>
            <person name="Jogler M."/>
            <person name="Boedeker C."/>
            <person name="Pinto D."/>
            <person name="Vollmers J."/>
            <person name="Rivas-Marin E."/>
            <person name="Kohn T."/>
            <person name="Peeters S.H."/>
            <person name="Heuer A."/>
            <person name="Rast P."/>
            <person name="Oberbeckmann S."/>
            <person name="Bunk B."/>
            <person name="Jeske O."/>
            <person name="Meyerdierks A."/>
            <person name="Storesund J.E."/>
            <person name="Kallscheuer N."/>
            <person name="Luecker S."/>
            <person name="Lage O.M."/>
            <person name="Pohl T."/>
            <person name="Merkel B.J."/>
            <person name="Hornburger P."/>
            <person name="Mueller R.-W."/>
            <person name="Bruemmer F."/>
            <person name="Labrenz M."/>
            <person name="Spormann A.M."/>
            <person name="Op den Camp H."/>
            <person name="Overmann J."/>
            <person name="Amann R."/>
            <person name="Jetten M.S.M."/>
            <person name="Mascher T."/>
            <person name="Medema M.H."/>
            <person name="Devos D.P."/>
            <person name="Kaster A.-K."/>
            <person name="Ovreas L."/>
            <person name="Rohde M."/>
            <person name="Galperin M.Y."/>
            <person name="Jogler C."/>
        </authorList>
    </citation>
    <scope>NUCLEOTIDE SEQUENCE [LARGE SCALE GENOMIC DNA]</scope>
    <source>
        <strain evidence="4 5">ETA_A8</strain>
    </source>
</reference>
<dbReference type="SUPFAM" id="SSF50978">
    <property type="entry name" value="WD40 repeat-like"/>
    <property type="match status" value="1"/>
</dbReference>
<keyword evidence="2" id="KW-0472">Membrane</keyword>
<dbReference type="InterPro" id="IPR001680">
    <property type="entry name" value="WD40_rpt"/>
</dbReference>
<dbReference type="PROSITE" id="PS50294">
    <property type="entry name" value="WD_REPEATS_REGION"/>
    <property type="match status" value="1"/>
</dbReference>
<keyword evidence="1" id="KW-0853">WD repeat</keyword>
<dbReference type="InterPro" id="IPR006860">
    <property type="entry name" value="FecR"/>
</dbReference>
<evidence type="ECO:0000313" key="5">
    <source>
        <dbReference type="Proteomes" id="UP000315017"/>
    </source>
</evidence>
<dbReference type="InterPro" id="IPR036322">
    <property type="entry name" value="WD40_repeat_dom_sf"/>
</dbReference>